<evidence type="ECO:0000256" key="9">
    <source>
        <dbReference type="SAM" id="MobiDB-lite"/>
    </source>
</evidence>
<dbReference type="Proteomes" id="UP000291343">
    <property type="component" value="Unassembled WGS sequence"/>
</dbReference>
<evidence type="ECO:0000256" key="3">
    <source>
        <dbReference type="ARBA" id="ARBA00022792"/>
    </source>
</evidence>
<feature type="compositionally biased region" description="Basic and acidic residues" evidence="9">
    <location>
        <begin position="211"/>
        <end position="225"/>
    </location>
</feature>
<dbReference type="PANTHER" id="PTHR15415:SF7">
    <property type="entry name" value="MICOS COMPLEX SUBUNIT MIC60"/>
    <property type="match status" value="1"/>
</dbReference>
<name>A0A482XJ30_LAOST</name>
<dbReference type="GO" id="GO:0042407">
    <property type="term" value="P:cristae formation"/>
    <property type="evidence" value="ECO:0007669"/>
    <property type="project" value="TreeGrafter"/>
</dbReference>
<dbReference type="STRING" id="195883.A0A482XJ30"/>
<evidence type="ECO:0000256" key="1">
    <source>
        <dbReference type="ARBA" id="ARBA00010877"/>
    </source>
</evidence>
<keyword evidence="6" id="KW-0472">Membrane</keyword>
<dbReference type="GO" id="GO:0061617">
    <property type="term" value="C:MICOS complex"/>
    <property type="evidence" value="ECO:0007669"/>
    <property type="project" value="TreeGrafter"/>
</dbReference>
<evidence type="ECO:0000256" key="4">
    <source>
        <dbReference type="ARBA" id="ARBA00022989"/>
    </source>
</evidence>
<sequence length="757" mass="85635">MISNALKFTVHSYRVLRNYQKYSCLSCYTPAVKYNRHNSYYEQKRGAHSSNADECPPPKRGKAKYFFAGTVLLTSAVIGYAKYDPEFRSLLNDYVPGSDEAIAVIFQEKTSFLDYISKGLDTVTLGIIDSVTSLFGGGSSPEEKERKRVAALPPCDEEQKPYKPPRSAFKPLLDEEKKEEEVKYSERRKLTAPKPPETEPKITTLSVGAKPVEKKKSESPAKETSESSQPASDAVATNPQNLVELEEKMGNAAQVAIKAYTDAICVLRDQAEDIYKLVEESVEKVDPKIWPQIKEKSREKEKLVKEAELNAKIAEQSINKLKASIENPKLQAPAEMKEKAKKNMQKILKDVAEAKKVFEKEKTNASVTDKYWSKVEEARKYFSEELEILFPNVRLSEKQLKLTEGEIDLFILYAFQNILYYQKELSKLDTLGEMKIKSAVEQSKSGDPDIVKAAVEAEIEKEKRKIVEDFQKRTLNLRAECERDIRIQLKRQAEAHSDHLQEAMALKEKEVERRLHRKVEEKIIEERTKFKEELAGMVGRLKGLDEAIKKRADVDKAAQQSQVLWSACQTLVSIIQSSDFSKPWSDQLRPIADEVDAISKAGAKDPLVDAVIVSIPKEALDRGVYSQDALRERFLKVEKVASTVALVPEQGAALPLILLSYLQNFFIIKNPIPIPAYELANEPIDPSALNTYDILQRARYWMERGDFAQTLRYMNLLKGAPRAVAKDWIKETQIMLETLQAANVLLTHAAASGLVYS</sequence>
<keyword evidence="3 7" id="KW-0999">Mitochondrion inner membrane</keyword>
<reference evidence="10 11" key="1">
    <citation type="journal article" date="2017" name="Gigascience">
        <title>Genome sequence of the small brown planthopper, Laodelphax striatellus.</title>
        <authorList>
            <person name="Zhu J."/>
            <person name="Jiang F."/>
            <person name="Wang X."/>
            <person name="Yang P."/>
            <person name="Bao Y."/>
            <person name="Zhao W."/>
            <person name="Wang W."/>
            <person name="Lu H."/>
            <person name="Wang Q."/>
            <person name="Cui N."/>
            <person name="Li J."/>
            <person name="Chen X."/>
            <person name="Luo L."/>
            <person name="Yu J."/>
            <person name="Kang L."/>
            <person name="Cui F."/>
        </authorList>
    </citation>
    <scope>NUCLEOTIDE SEQUENCE [LARGE SCALE GENOMIC DNA]</scope>
    <source>
        <strain evidence="10">Lst14</strain>
    </source>
</reference>
<dbReference type="InParanoid" id="A0A482XJ30"/>
<dbReference type="InterPro" id="IPR019133">
    <property type="entry name" value="MIC60"/>
</dbReference>
<evidence type="ECO:0000256" key="5">
    <source>
        <dbReference type="ARBA" id="ARBA00023128"/>
    </source>
</evidence>
<gene>
    <name evidence="10" type="ORF">LSTR_LSTR008293</name>
</gene>
<accession>A0A482XJ30</accession>
<keyword evidence="11" id="KW-1185">Reference proteome</keyword>
<feature type="region of interest" description="Disordered" evidence="9">
    <location>
        <begin position="134"/>
        <end position="236"/>
    </location>
</feature>
<evidence type="ECO:0000256" key="7">
    <source>
        <dbReference type="RuleBase" id="RU363000"/>
    </source>
</evidence>
<keyword evidence="8" id="KW-0175">Coiled coil</keyword>
<feature type="compositionally biased region" description="Basic and acidic residues" evidence="9">
    <location>
        <begin position="172"/>
        <end position="189"/>
    </location>
</feature>
<dbReference type="FunCoup" id="A0A482XJ30">
    <property type="interactions" value="1040"/>
</dbReference>
<dbReference type="EMBL" id="QKKF02007569">
    <property type="protein sequence ID" value="RZF45916.1"/>
    <property type="molecule type" value="Genomic_DNA"/>
</dbReference>
<comment type="function">
    <text evidence="7">Component of the MICOS complex, a large protein complex of the mitochondrial inner membrane that plays crucial roles in the maintenance of crista junctions, inner membrane architecture, and formation of contact sites to the outer membrane.</text>
</comment>
<comment type="caution">
    <text evidence="10">The sequence shown here is derived from an EMBL/GenBank/DDBJ whole genome shotgun (WGS) entry which is preliminary data.</text>
</comment>
<keyword evidence="5 7" id="KW-0496">Mitochondrion</keyword>
<feature type="compositionally biased region" description="Polar residues" evidence="9">
    <location>
        <begin position="226"/>
        <end position="236"/>
    </location>
</feature>
<evidence type="ECO:0000256" key="8">
    <source>
        <dbReference type="SAM" id="Coils"/>
    </source>
</evidence>
<feature type="coiled-coil region" evidence="8">
    <location>
        <begin position="297"/>
        <end position="357"/>
    </location>
</feature>
<dbReference type="SMR" id="A0A482XJ30"/>
<dbReference type="Pfam" id="PF09731">
    <property type="entry name" value="Mitofilin"/>
    <property type="match status" value="1"/>
</dbReference>
<evidence type="ECO:0000313" key="10">
    <source>
        <dbReference type="EMBL" id="RZF45916.1"/>
    </source>
</evidence>
<comment type="similarity">
    <text evidence="1 7">Belongs to the MICOS complex subunit Mic60 family.</text>
</comment>
<evidence type="ECO:0000256" key="6">
    <source>
        <dbReference type="ARBA" id="ARBA00023136"/>
    </source>
</evidence>
<proteinExistence type="inferred from homology"/>
<keyword evidence="2 7" id="KW-0812">Transmembrane</keyword>
<protein>
    <recommendedName>
        <fullName evidence="7">MICOS complex subunit MIC60</fullName>
    </recommendedName>
    <alternativeName>
        <fullName evidence="7">Mitofilin</fullName>
    </alternativeName>
</protein>
<dbReference type="PANTHER" id="PTHR15415">
    <property type="entry name" value="MITOFILIN"/>
    <property type="match status" value="1"/>
</dbReference>
<comment type="subunit">
    <text evidence="7">Component of the mitochondrial contact site and cristae organizing system (MICOS) complex.</text>
</comment>
<comment type="subcellular location">
    <subcellularLocation>
        <location evidence="7">Mitochondrion inner membrane</location>
        <topology evidence="7">Single-pass membrane protein</topology>
    </subcellularLocation>
</comment>
<evidence type="ECO:0000313" key="11">
    <source>
        <dbReference type="Proteomes" id="UP000291343"/>
    </source>
</evidence>
<dbReference type="AlphaFoldDB" id="A0A482XJ30"/>
<evidence type="ECO:0000256" key="2">
    <source>
        <dbReference type="ARBA" id="ARBA00022692"/>
    </source>
</evidence>
<organism evidence="10 11">
    <name type="scientific">Laodelphax striatellus</name>
    <name type="common">Small brown planthopper</name>
    <name type="synonym">Delphax striatella</name>
    <dbReference type="NCBI Taxonomy" id="195883"/>
    <lineage>
        <taxon>Eukaryota</taxon>
        <taxon>Metazoa</taxon>
        <taxon>Ecdysozoa</taxon>
        <taxon>Arthropoda</taxon>
        <taxon>Hexapoda</taxon>
        <taxon>Insecta</taxon>
        <taxon>Pterygota</taxon>
        <taxon>Neoptera</taxon>
        <taxon>Paraneoptera</taxon>
        <taxon>Hemiptera</taxon>
        <taxon>Auchenorrhyncha</taxon>
        <taxon>Fulgoroidea</taxon>
        <taxon>Delphacidae</taxon>
        <taxon>Criomorphinae</taxon>
        <taxon>Laodelphax</taxon>
    </lineage>
</organism>
<keyword evidence="4" id="KW-1133">Transmembrane helix</keyword>
<dbReference type="OrthoDB" id="10261039at2759"/>